<organism evidence="1 2">
    <name type="scientific">Marasmiellus scandens</name>
    <dbReference type="NCBI Taxonomy" id="2682957"/>
    <lineage>
        <taxon>Eukaryota</taxon>
        <taxon>Fungi</taxon>
        <taxon>Dikarya</taxon>
        <taxon>Basidiomycota</taxon>
        <taxon>Agaricomycotina</taxon>
        <taxon>Agaricomycetes</taxon>
        <taxon>Agaricomycetidae</taxon>
        <taxon>Agaricales</taxon>
        <taxon>Marasmiineae</taxon>
        <taxon>Omphalotaceae</taxon>
        <taxon>Marasmiellus</taxon>
    </lineage>
</organism>
<dbReference type="Proteomes" id="UP001498398">
    <property type="component" value="Unassembled WGS sequence"/>
</dbReference>
<accession>A0ABR1ISM0</accession>
<dbReference type="SUPFAM" id="SSF52047">
    <property type="entry name" value="RNI-like"/>
    <property type="match status" value="1"/>
</dbReference>
<proteinExistence type="predicted"/>
<gene>
    <name evidence="1" type="ORF">VKT23_018196</name>
</gene>
<dbReference type="EMBL" id="JBANRG010000081">
    <property type="protein sequence ID" value="KAK7438028.1"/>
    <property type="molecule type" value="Genomic_DNA"/>
</dbReference>
<comment type="caution">
    <text evidence="1">The sequence shown here is derived from an EMBL/GenBank/DDBJ whole genome shotgun (WGS) entry which is preliminary data.</text>
</comment>
<evidence type="ECO:0000313" key="1">
    <source>
        <dbReference type="EMBL" id="KAK7438028.1"/>
    </source>
</evidence>
<evidence type="ECO:0000313" key="2">
    <source>
        <dbReference type="Proteomes" id="UP001498398"/>
    </source>
</evidence>
<evidence type="ECO:0008006" key="3">
    <source>
        <dbReference type="Google" id="ProtNLM"/>
    </source>
</evidence>
<reference evidence="1 2" key="1">
    <citation type="submission" date="2024-01" db="EMBL/GenBank/DDBJ databases">
        <title>A draft genome for the cacao thread blight pathogen Marasmiellus scandens.</title>
        <authorList>
            <person name="Baruah I.K."/>
            <person name="Leung J."/>
            <person name="Bukari Y."/>
            <person name="Amoako-Attah I."/>
            <person name="Meinhardt L.W."/>
            <person name="Bailey B.A."/>
            <person name="Cohen S.P."/>
        </authorList>
    </citation>
    <scope>NUCLEOTIDE SEQUENCE [LARGE SCALE GENOMIC DNA]</scope>
    <source>
        <strain evidence="1 2">GH-19</strain>
    </source>
</reference>
<name>A0ABR1ISM0_9AGAR</name>
<sequence>MEERRTELEQNAKRFSQHVDQLLQCFTRRLPRWRNVELRMNRYCARMFEGCMTTLDDQDWQVPLLDSFTFDLLLGSSRQDLALTCLSKFLSIPHLRCVTVTADIQHVLQYLGQSNANLFQLDLLGGMFSLGLEPPDLLSLLPRYANLHTCHFDVHVPQTLSLESHPVISLPHLQKLSLNFSVERGISNIDHVLFNKLSVPALRSLTVTVSRIGRVIFERAPFIPWLADGQIRELNLGTPLSLEAYLECLALVPNLTQLAVCDMALNEESAKAFVDHLIPSSEGPSPLCPKIRQLSFLGLDVDDKLVLDLAYSRKNPVLEGIASLEVFRARFQRCKQLADIDDLLDALRKQGMEITFEYQAERRDKPSLGQRQVAGLLPFDHNTLMPSEFMVYT</sequence>
<protein>
    <recommendedName>
        <fullName evidence="3">F-box domain-containing protein</fullName>
    </recommendedName>
</protein>
<keyword evidence="2" id="KW-1185">Reference proteome</keyword>